<comment type="caution">
    <text evidence="2">The sequence shown here is derived from an EMBL/GenBank/DDBJ whole genome shotgun (WGS) entry which is preliminary data.</text>
</comment>
<sequence>MTSEDSATDDLREIFVQEARYSSPWAVVCILGWAIVGAIISLFRQHPVITAGLAVASWGVLVGTVVSVRWVVGIDWGILKANQRMVWLISGEIFIGFVIMLAVLLLGVPIEVLLLYGVVAGIGNYFLSQ</sequence>
<reference evidence="2 3" key="1">
    <citation type="submission" date="2019-11" db="EMBL/GenBank/DDBJ databases">
        <title>Whole genome sequence of Haloferax sp. MBLA0078.</title>
        <authorList>
            <person name="Seo M.-J."/>
            <person name="Cho E.-S."/>
        </authorList>
    </citation>
    <scope>NUCLEOTIDE SEQUENCE [LARGE SCALE GENOMIC DNA]</scope>
    <source>
        <strain evidence="2 3">MBLA0078</strain>
    </source>
</reference>
<evidence type="ECO:0000256" key="1">
    <source>
        <dbReference type="SAM" id="Phobius"/>
    </source>
</evidence>
<dbReference type="EMBL" id="WKJQ01000001">
    <property type="protein sequence ID" value="MRW96251.1"/>
    <property type="molecule type" value="Genomic_DNA"/>
</dbReference>
<dbReference type="Proteomes" id="UP000443423">
    <property type="component" value="Unassembled WGS sequence"/>
</dbReference>
<feature type="transmembrane region" description="Helical" evidence="1">
    <location>
        <begin position="49"/>
        <end position="72"/>
    </location>
</feature>
<gene>
    <name evidence="2" type="ORF">GJR99_06630</name>
</gene>
<proteinExistence type="predicted"/>
<keyword evidence="1" id="KW-0812">Transmembrane</keyword>
<organism evidence="2 3">
    <name type="scientific">Haloferax marinum</name>
    <dbReference type="NCBI Taxonomy" id="2666143"/>
    <lineage>
        <taxon>Archaea</taxon>
        <taxon>Methanobacteriati</taxon>
        <taxon>Methanobacteriota</taxon>
        <taxon>Stenosarchaea group</taxon>
        <taxon>Halobacteria</taxon>
        <taxon>Halobacteriales</taxon>
        <taxon>Haloferacaceae</taxon>
        <taxon>Haloferax</taxon>
    </lineage>
</organism>
<keyword evidence="1" id="KW-1133">Transmembrane helix</keyword>
<name>A0A6A8G578_9EURY</name>
<dbReference type="AlphaFoldDB" id="A0A6A8G578"/>
<evidence type="ECO:0000313" key="2">
    <source>
        <dbReference type="EMBL" id="MRW96251.1"/>
    </source>
</evidence>
<dbReference type="RefSeq" id="WP_151110477.1">
    <property type="nucleotide sequence ID" value="NZ_WKJQ01000001.1"/>
</dbReference>
<protein>
    <submittedName>
        <fullName evidence="2">Uncharacterized protein</fullName>
    </submittedName>
</protein>
<feature type="transmembrane region" description="Helical" evidence="1">
    <location>
        <begin position="84"/>
        <end position="106"/>
    </location>
</feature>
<accession>A0A6A8G578</accession>
<evidence type="ECO:0000313" key="3">
    <source>
        <dbReference type="Proteomes" id="UP000443423"/>
    </source>
</evidence>
<feature type="transmembrane region" description="Helical" evidence="1">
    <location>
        <begin position="21"/>
        <end position="43"/>
    </location>
</feature>
<keyword evidence="1" id="KW-0472">Membrane</keyword>
<keyword evidence="3" id="KW-1185">Reference proteome</keyword>